<feature type="compositionally biased region" description="Basic residues" evidence="8">
    <location>
        <begin position="25"/>
        <end position="44"/>
    </location>
</feature>
<organism evidence="10 11">
    <name type="scientific">Cryptococcus deneoformans (strain JEC21 / ATCC MYA-565)</name>
    <name type="common">Cryptococcus neoformans var. neoformans serotype D</name>
    <dbReference type="NCBI Taxonomy" id="214684"/>
    <lineage>
        <taxon>Eukaryota</taxon>
        <taxon>Fungi</taxon>
        <taxon>Dikarya</taxon>
        <taxon>Basidiomycota</taxon>
        <taxon>Agaricomycotina</taxon>
        <taxon>Tremellomycetes</taxon>
        <taxon>Tremellales</taxon>
        <taxon>Cryptococcaceae</taxon>
        <taxon>Cryptococcus</taxon>
        <taxon>Cryptococcus neoformans species complex</taxon>
    </lineage>
</organism>
<evidence type="ECO:0000256" key="3">
    <source>
        <dbReference type="ARBA" id="ARBA00022833"/>
    </source>
</evidence>
<keyword evidence="7" id="KW-0175">Coiled coil</keyword>
<dbReference type="PROSITE" id="PS50114">
    <property type="entry name" value="GATA_ZN_FINGER_2"/>
    <property type="match status" value="1"/>
</dbReference>
<evidence type="ECO:0000313" key="10">
    <source>
        <dbReference type="EMBL" id="AAW41473.1"/>
    </source>
</evidence>
<accession>Q5KMV3</accession>
<dbReference type="InParanoid" id="Q5KMV3"/>
<dbReference type="SUPFAM" id="SSF57716">
    <property type="entry name" value="Glucocorticoid receptor-like (DNA-binding domain)"/>
    <property type="match status" value="1"/>
</dbReference>
<reference evidence="10 11" key="1">
    <citation type="journal article" date="2005" name="Science">
        <title>The genome of the basidiomycetous yeast and human pathogen Cryptococcus neoformans.</title>
        <authorList>
            <person name="Loftus B.J."/>
            <person name="Fung E."/>
            <person name="Roncaglia P."/>
            <person name="Rowley D."/>
            <person name="Amedeo P."/>
            <person name="Bruno D."/>
            <person name="Vamathevan J."/>
            <person name="Miranda M."/>
            <person name="Anderson I.J."/>
            <person name="Fraser J.A."/>
            <person name="Allen J.E."/>
            <person name="Bosdet I.E."/>
            <person name="Brent M.R."/>
            <person name="Chiu R."/>
            <person name="Doering T.L."/>
            <person name="Donlin M.J."/>
            <person name="D'Souza C.A."/>
            <person name="Fox D.S."/>
            <person name="Grinberg V."/>
            <person name="Fu J."/>
            <person name="Fukushima M."/>
            <person name="Haas B.J."/>
            <person name="Huang J.C."/>
            <person name="Janbon G."/>
            <person name="Jones S.J."/>
            <person name="Koo H.L."/>
            <person name="Krzywinski M.I."/>
            <person name="Kwon-Chung J.K."/>
            <person name="Lengeler K.B."/>
            <person name="Maiti R."/>
            <person name="Marra M.A."/>
            <person name="Marra R.E."/>
            <person name="Mathewson C.A."/>
            <person name="Mitchell T.G."/>
            <person name="Pertea M."/>
            <person name="Riggs F.R."/>
            <person name="Salzberg S.L."/>
            <person name="Schein J.E."/>
            <person name="Shvartsbeyn A."/>
            <person name="Shin H."/>
            <person name="Shumway M."/>
            <person name="Specht C.A."/>
            <person name="Suh B.B."/>
            <person name="Tenney A."/>
            <person name="Utterback T.R."/>
            <person name="Wickes B.L."/>
            <person name="Wortman J.R."/>
            <person name="Wye N.H."/>
            <person name="Kronstad J.W."/>
            <person name="Lodge J.K."/>
            <person name="Heitman J."/>
            <person name="Davis R.W."/>
            <person name="Fraser C.M."/>
            <person name="Hyman R.W."/>
        </authorList>
    </citation>
    <scope>NUCLEOTIDE SEQUENCE [LARGE SCALE GENOMIC DNA]</scope>
    <source>
        <strain evidence="11">JEC21 / ATCC MYA-565</strain>
    </source>
</reference>
<keyword evidence="2 6" id="KW-0863">Zinc-finger</keyword>
<dbReference type="InterPro" id="IPR000679">
    <property type="entry name" value="Znf_GATA"/>
</dbReference>
<keyword evidence="5" id="KW-0804">Transcription</keyword>
<feature type="region of interest" description="Disordered" evidence="8">
    <location>
        <begin position="340"/>
        <end position="386"/>
    </location>
</feature>
<dbReference type="Proteomes" id="UP000002149">
    <property type="component" value="Chromosome 2"/>
</dbReference>
<evidence type="ECO:0000256" key="6">
    <source>
        <dbReference type="PROSITE-ProRule" id="PRU00094"/>
    </source>
</evidence>
<dbReference type="EMBL" id="AE017342">
    <property type="protein sequence ID" value="AAW41473.1"/>
    <property type="molecule type" value="Genomic_DNA"/>
</dbReference>
<feature type="coiled-coil region" evidence="7">
    <location>
        <begin position="304"/>
        <end position="331"/>
    </location>
</feature>
<dbReference type="PaxDb" id="214684-Q5KMV3"/>
<evidence type="ECO:0000313" key="11">
    <source>
        <dbReference type="Proteomes" id="UP000002149"/>
    </source>
</evidence>
<keyword evidence="4" id="KW-0805">Transcription regulation</keyword>
<protein>
    <recommendedName>
        <fullName evidence="9">GATA-type domain-containing protein</fullName>
    </recommendedName>
</protein>
<proteinExistence type="predicted"/>
<dbReference type="Gene3D" id="3.30.50.10">
    <property type="entry name" value="Erythroid Transcription Factor GATA-1, subunit A"/>
    <property type="match status" value="1"/>
</dbReference>
<evidence type="ECO:0000256" key="1">
    <source>
        <dbReference type="ARBA" id="ARBA00022723"/>
    </source>
</evidence>
<feature type="region of interest" description="Disordered" evidence="8">
    <location>
        <begin position="1"/>
        <end position="105"/>
    </location>
</feature>
<evidence type="ECO:0000256" key="7">
    <source>
        <dbReference type="SAM" id="Coils"/>
    </source>
</evidence>
<evidence type="ECO:0000256" key="4">
    <source>
        <dbReference type="ARBA" id="ARBA00023015"/>
    </source>
</evidence>
<feature type="region of interest" description="Disordered" evidence="8">
    <location>
        <begin position="270"/>
        <end position="302"/>
    </location>
</feature>
<dbReference type="OrthoDB" id="2162994at2759"/>
<dbReference type="eggNOG" id="ENOG502RBHK">
    <property type="taxonomic scope" value="Eukaryota"/>
</dbReference>
<dbReference type="GeneID" id="3255704"/>
<evidence type="ECO:0000256" key="5">
    <source>
        <dbReference type="ARBA" id="ARBA00023163"/>
    </source>
</evidence>
<evidence type="ECO:0000256" key="2">
    <source>
        <dbReference type="ARBA" id="ARBA00022771"/>
    </source>
</evidence>
<dbReference type="PANTHER" id="PTHR47172:SF24">
    <property type="entry name" value="GATA ZINC FINGER DOMAIN-CONTAINING PROTEIN 14-RELATED"/>
    <property type="match status" value="1"/>
</dbReference>
<dbReference type="KEGG" id="cne:CNB00390"/>
<keyword evidence="3" id="KW-0862">Zinc</keyword>
<dbReference type="PANTHER" id="PTHR47172">
    <property type="entry name" value="OS01G0976800 PROTEIN"/>
    <property type="match status" value="1"/>
</dbReference>
<dbReference type="AlphaFoldDB" id="Q5KMV3"/>
<dbReference type="GO" id="GO:0005634">
    <property type="term" value="C:nucleus"/>
    <property type="evidence" value="ECO:0000318"/>
    <property type="project" value="GO_Central"/>
</dbReference>
<feature type="compositionally biased region" description="Basic and acidic residues" evidence="8">
    <location>
        <begin position="272"/>
        <end position="286"/>
    </location>
</feature>
<evidence type="ECO:0000256" key="8">
    <source>
        <dbReference type="SAM" id="MobiDB-lite"/>
    </source>
</evidence>
<gene>
    <name evidence="10" type="ordered locus">CNB00390</name>
</gene>
<feature type="domain" description="GATA-type" evidence="9">
    <location>
        <begin position="455"/>
        <end position="495"/>
    </location>
</feature>
<sequence length="514" mass="56002">MWPFPLSFQPDHRNNMLQPQPPLPQHHHSHAQPHQHHSPASRHAQRPEYTDQGNYDYSYLFRPEQHHSYDPSGGSSSSSGNQPVSNGRTGASPSSTPWSGGGPYTATSGIETSWDWYARQQSQGSSQQQQRDPRSMANFAQERLTGSFGWPESRNGGNGGDGYGHSLYGSYTGIKKEDKKDGERSAKKPRVDAPFNVENELAQLKMHLNEIINLIKPFAPQKGQPAPEQPPPPYLSTRFARLSSVIHESLQNLSPHVHVNLSPEFVPTYQPPEKKVTAANGSEKRSSPALGTAGAEMDGKGLTKTKTAEELAAAEKEMEIIKKRRDALIAKAQAAIARGGTPKANNAKGGKNANKTNGGKSNKSSPLKDNSTKSLPLFTPTSPIPRLPSLLNHNNLEALTGGSEFSSSFLPPITTTISTAMADRLAQAQPVIQQSFPQDSMPFSIFSQDSMAWLRRCHGCGSSVTSEWRTGPDGPDSLCDICGMHYERLSRKKDLLSFPQPGHIDGDTAFVLGS</sequence>
<evidence type="ECO:0000259" key="9">
    <source>
        <dbReference type="PROSITE" id="PS50114"/>
    </source>
</evidence>
<dbReference type="HOGENOM" id="CLU_539698_0_0_1"/>
<dbReference type="GO" id="GO:0000976">
    <property type="term" value="F:transcription cis-regulatory region binding"/>
    <property type="evidence" value="ECO:0000318"/>
    <property type="project" value="GO_Central"/>
</dbReference>
<feature type="compositionally biased region" description="Low complexity" evidence="8">
    <location>
        <begin position="89"/>
        <end position="98"/>
    </location>
</feature>
<keyword evidence="1" id="KW-0479">Metal-binding</keyword>
<accession>Q55X30</accession>
<dbReference type="GO" id="GO:0006357">
    <property type="term" value="P:regulation of transcription by RNA polymerase II"/>
    <property type="evidence" value="ECO:0000318"/>
    <property type="project" value="GO_Central"/>
</dbReference>
<dbReference type="GO" id="GO:0008270">
    <property type="term" value="F:zinc ion binding"/>
    <property type="evidence" value="ECO:0007669"/>
    <property type="project" value="UniProtKB-KW"/>
</dbReference>
<dbReference type="VEuPathDB" id="FungiDB:CNB00390"/>
<feature type="compositionally biased region" description="Low complexity" evidence="8">
    <location>
        <begin position="340"/>
        <end position="365"/>
    </location>
</feature>
<dbReference type="RefSeq" id="XP_568780.1">
    <property type="nucleotide sequence ID" value="XM_568780.2"/>
</dbReference>
<keyword evidence="11" id="KW-1185">Reference proteome</keyword>
<dbReference type="Pfam" id="PF00320">
    <property type="entry name" value="GATA"/>
    <property type="match status" value="1"/>
</dbReference>
<name>Q5KMV3_CRYD1</name>
<dbReference type="InterPro" id="IPR013088">
    <property type="entry name" value="Znf_NHR/GATA"/>
</dbReference>
<dbReference type="SMART" id="SM00401">
    <property type="entry name" value="ZnF_GATA"/>
    <property type="match status" value="1"/>
</dbReference>